<dbReference type="RefSeq" id="WP_051894504.1">
    <property type="nucleotide sequence ID" value="NZ_CAWLUU010000115.1"/>
</dbReference>
<evidence type="ECO:0008006" key="2">
    <source>
        <dbReference type="Google" id="ProtNLM"/>
    </source>
</evidence>
<dbReference type="GO" id="GO:0031177">
    <property type="term" value="F:phosphopantetheine binding"/>
    <property type="evidence" value="ECO:0007669"/>
    <property type="project" value="TreeGrafter"/>
</dbReference>
<gene>
    <name evidence="1" type="ORF">XBO1_1300043</name>
</gene>
<proteinExistence type="predicted"/>
<sequence length="243" mass="27392">MLGGYLNAPEITARQFIQDPFSDNPTDRLYRTDDLVRWSSSGNLEFIGRIDSQVKIRGYRIELSEIESVLTAHDALSNAVIIANSHDNEDKKLIAYVCPTSDWLAENAAVFKGGSLERRTAASEDQDTQNAPQTHCADYPQMAAISGELSETLESYLKEHLPDYMVPSVYIPLELLPLTPNNKVDKKALPAPNESDLRRQVYVAPRYPTEQLLRPWRAFLTGGSDYHRHKRDAGRRLYSSPAL</sequence>
<dbReference type="PANTHER" id="PTHR45527:SF1">
    <property type="entry name" value="FATTY ACID SYNTHASE"/>
    <property type="match status" value="1"/>
</dbReference>
<dbReference type="Gene3D" id="3.30.300.30">
    <property type="match status" value="1"/>
</dbReference>
<dbReference type="EMBL" id="CBSX010000036">
    <property type="protein sequence ID" value="CDH04469.1"/>
    <property type="molecule type" value="Genomic_DNA"/>
</dbReference>
<evidence type="ECO:0000313" key="1">
    <source>
        <dbReference type="EMBL" id="CDH04469.1"/>
    </source>
</evidence>
<accession>A0A077P0Y5</accession>
<organism evidence="1">
    <name type="scientific">Xenorhabdus bovienii str. oregonense</name>
    <dbReference type="NCBI Taxonomy" id="1398202"/>
    <lineage>
        <taxon>Bacteria</taxon>
        <taxon>Pseudomonadati</taxon>
        <taxon>Pseudomonadota</taxon>
        <taxon>Gammaproteobacteria</taxon>
        <taxon>Enterobacterales</taxon>
        <taxon>Morganellaceae</taxon>
        <taxon>Xenorhabdus</taxon>
    </lineage>
</organism>
<dbReference type="InterPro" id="IPR045851">
    <property type="entry name" value="AMP-bd_C_sf"/>
</dbReference>
<dbReference type="GO" id="GO:0005737">
    <property type="term" value="C:cytoplasm"/>
    <property type="evidence" value="ECO:0007669"/>
    <property type="project" value="TreeGrafter"/>
</dbReference>
<dbReference type="AlphaFoldDB" id="A0A077P0Y5"/>
<dbReference type="PANTHER" id="PTHR45527">
    <property type="entry name" value="NONRIBOSOMAL PEPTIDE SYNTHETASE"/>
    <property type="match status" value="1"/>
</dbReference>
<dbReference type="Proteomes" id="UP000028483">
    <property type="component" value="Unassembled WGS sequence"/>
</dbReference>
<reference evidence="1" key="1">
    <citation type="submission" date="2013-07" db="EMBL/GenBank/DDBJ databases">
        <title>Sub-species coevolution in mutualistic symbiosis.</title>
        <authorList>
            <person name="Murfin K."/>
            <person name="Klassen J."/>
            <person name="Lee M."/>
            <person name="Forst S."/>
            <person name="Stock P."/>
            <person name="Goodrich-Blair H."/>
        </authorList>
    </citation>
    <scope>NUCLEOTIDE SEQUENCE [LARGE SCALE GENOMIC DNA]</scope>
    <source>
        <strain evidence="1">Oregonense</strain>
    </source>
</reference>
<protein>
    <recommendedName>
        <fullName evidence="2">AMP-dependent synthetase/ligase domain-containing protein</fullName>
    </recommendedName>
</protein>
<dbReference type="GO" id="GO:0044550">
    <property type="term" value="P:secondary metabolite biosynthetic process"/>
    <property type="evidence" value="ECO:0007669"/>
    <property type="project" value="TreeGrafter"/>
</dbReference>
<dbReference type="HOGENOM" id="CLU_000022_2_14_6"/>
<name>A0A077P0Y5_XENBV</name>
<dbReference type="Gene3D" id="2.30.38.10">
    <property type="entry name" value="Luciferase, Domain 3"/>
    <property type="match status" value="1"/>
</dbReference>
<dbReference type="GO" id="GO:0043041">
    <property type="term" value="P:amino acid activation for nonribosomal peptide biosynthetic process"/>
    <property type="evidence" value="ECO:0007669"/>
    <property type="project" value="TreeGrafter"/>
</dbReference>
<comment type="caution">
    <text evidence="1">The sequence shown here is derived from an EMBL/GenBank/DDBJ whole genome shotgun (WGS) entry which is preliminary data.</text>
</comment>
<dbReference type="SUPFAM" id="SSF56801">
    <property type="entry name" value="Acetyl-CoA synthetase-like"/>
    <property type="match status" value="1"/>
</dbReference>